<sequence>MTPSPPPPIYFVLITSFPKSSLVQAALSYFSHNPQHLPIYSSFYTNGIHGPDLSNIASIFGNPVLPVVNYSNIPSPGFVSSPPYDPHIISPLPVALLRQCKEKLNQICAAFNYIFWN</sequence>
<organism evidence="1 2">
    <name type="scientific">Austropuccinia psidii MF-1</name>
    <dbReference type="NCBI Taxonomy" id="1389203"/>
    <lineage>
        <taxon>Eukaryota</taxon>
        <taxon>Fungi</taxon>
        <taxon>Dikarya</taxon>
        <taxon>Basidiomycota</taxon>
        <taxon>Pucciniomycotina</taxon>
        <taxon>Pucciniomycetes</taxon>
        <taxon>Pucciniales</taxon>
        <taxon>Sphaerophragmiaceae</taxon>
        <taxon>Austropuccinia</taxon>
    </lineage>
</organism>
<dbReference type="AlphaFoldDB" id="A0A9Q3CEM7"/>
<protein>
    <submittedName>
        <fullName evidence="1">Uncharacterized protein</fullName>
    </submittedName>
</protein>
<dbReference type="Proteomes" id="UP000765509">
    <property type="component" value="Unassembled WGS sequence"/>
</dbReference>
<dbReference type="EMBL" id="AVOT02006785">
    <property type="protein sequence ID" value="MBW0482433.1"/>
    <property type="molecule type" value="Genomic_DNA"/>
</dbReference>
<evidence type="ECO:0000313" key="2">
    <source>
        <dbReference type="Proteomes" id="UP000765509"/>
    </source>
</evidence>
<reference evidence="1" key="1">
    <citation type="submission" date="2021-03" db="EMBL/GenBank/DDBJ databases">
        <title>Draft genome sequence of rust myrtle Austropuccinia psidii MF-1, a brazilian biotype.</title>
        <authorList>
            <person name="Quecine M.C."/>
            <person name="Pachon D.M.R."/>
            <person name="Bonatelli M.L."/>
            <person name="Correr F.H."/>
            <person name="Franceschini L.M."/>
            <person name="Leite T.F."/>
            <person name="Margarido G.R.A."/>
            <person name="Almeida C.A."/>
            <person name="Ferrarezi J.A."/>
            <person name="Labate C.A."/>
        </authorList>
    </citation>
    <scope>NUCLEOTIDE SEQUENCE</scope>
    <source>
        <strain evidence="1">MF-1</strain>
    </source>
</reference>
<comment type="caution">
    <text evidence="1">The sequence shown here is derived from an EMBL/GenBank/DDBJ whole genome shotgun (WGS) entry which is preliminary data.</text>
</comment>
<keyword evidence="2" id="KW-1185">Reference proteome</keyword>
<name>A0A9Q3CEM7_9BASI</name>
<evidence type="ECO:0000313" key="1">
    <source>
        <dbReference type="EMBL" id="MBW0482433.1"/>
    </source>
</evidence>
<proteinExistence type="predicted"/>
<gene>
    <name evidence="1" type="ORF">O181_022148</name>
</gene>
<accession>A0A9Q3CEM7</accession>